<protein>
    <submittedName>
        <fullName evidence="1">Uncharacterized protein</fullName>
    </submittedName>
</protein>
<dbReference type="Proteomes" id="UP000187209">
    <property type="component" value="Unassembled WGS sequence"/>
</dbReference>
<evidence type="ECO:0000313" key="2">
    <source>
        <dbReference type="Proteomes" id="UP000187209"/>
    </source>
</evidence>
<sequence length="117" mass="13989">MQGNDLYGLIEDLETTQQKSEFLNRLENFNKTFIDKHKSMNDEEKGHLSTESVMPKEFVTLRNSNGEPIVCPVIQTIYYVPYFPSRTKEIYPYPVEAPDLQYWREKRLQYKKYLDNL</sequence>
<evidence type="ECO:0000313" key="1">
    <source>
        <dbReference type="EMBL" id="OMJ72755.1"/>
    </source>
</evidence>
<dbReference type="AlphaFoldDB" id="A0A1R2B7W9"/>
<comment type="caution">
    <text evidence="1">The sequence shown here is derived from an EMBL/GenBank/DDBJ whole genome shotgun (WGS) entry which is preliminary data.</text>
</comment>
<keyword evidence="2" id="KW-1185">Reference proteome</keyword>
<dbReference type="EMBL" id="MPUH01000876">
    <property type="protein sequence ID" value="OMJ72755.1"/>
    <property type="molecule type" value="Genomic_DNA"/>
</dbReference>
<name>A0A1R2B7W9_9CILI</name>
<gene>
    <name evidence="1" type="ORF">SteCoe_28736</name>
</gene>
<accession>A0A1R2B7W9</accession>
<reference evidence="1 2" key="1">
    <citation type="submission" date="2016-11" db="EMBL/GenBank/DDBJ databases">
        <title>The macronuclear genome of Stentor coeruleus: a giant cell with tiny introns.</title>
        <authorList>
            <person name="Slabodnick M."/>
            <person name="Ruby J.G."/>
            <person name="Reiff S.B."/>
            <person name="Swart E.C."/>
            <person name="Gosai S."/>
            <person name="Prabakaran S."/>
            <person name="Witkowska E."/>
            <person name="Larue G.E."/>
            <person name="Fisher S."/>
            <person name="Freeman R.M."/>
            <person name="Gunawardena J."/>
            <person name="Chu W."/>
            <person name="Stover N.A."/>
            <person name="Gregory B.D."/>
            <person name="Nowacki M."/>
            <person name="Derisi J."/>
            <person name="Roy S.W."/>
            <person name="Marshall W.F."/>
            <person name="Sood P."/>
        </authorList>
    </citation>
    <scope>NUCLEOTIDE SEQUENCE [LARGE SCALE GENOMIC DNA]</scope>
    <source>
        <strain evidence="1">WM001</strain>
    </source>
</reference>
<organism evidence="1 2">
    <name type="scientific">Stentor coeruleus</name>
    <dbReference type="NCBI Taxonomy" id="5963"/>
    <lineage>
        <taxon>Eukaryota</taxon>
        <taxon>Sar</taxon>
        <taxon>Alveolata</taxon>
        <taxon>Ciliophora</taxon>
        <taxon>Postciliodesmatophora</taxon>
        <taxon>Heterotrichea</taxon>
        <taxon>Heterotrichida</taxon>
        <taxon>Stentoridae</taxon>
        <taxon>Stentor</taxon>
    </lineage>
</organism>
<proteinExistence type="predicted"/>